<dbReference type="Pfam" id="PF17857">
    <property type="entry name" value="AAA_lid_1"/>
    <property type="match status" value="1"/>
</dbReference>
<comment type="caution">
    <text evidence="3">The sequence shown here is derived from an EMBL/GenBank/DDBJ whole genome shotgun (WGS) entry which is preliminary data.</text>
</comment>
<dbReference type="Gene3D" id="3.40.50.300">
    <property type="entry name" value="P-loop containing nucleotide triphosphate hydrolases"/>
    <property type="match status" value="1"/>
</dbReference>
<dbReference type="PANTHER" id="PTHR45703">
    <property type="entry name" value="DYNEIN HEAVY CHAIN"/>
    <property type="match status" value="1"/>
</dbReference>
<dbReference type="InterPro" id="IPR041589">
    <property type="entry name" value="DNAH3_AAA_lid_1"/>
</dbReference>
<dbReference type="OrthoDB" id="6690226at2759"/>
<evidence type="ECO:0000259" key="1">
    <source>
        <dbReference type="Pfam" id="PF17852"/>
    </source>
</evidence>
<name>A0A177B280_9BILA</name>
<dbReference type="GO" id="GO:0051959">
    <property type="term" value="F:dynein light intermediate chain binding"/>
    <property type="evidence" value="ECO:0007669"/>
    <property type="project" value="InterPro"/>
</dbReference>
<feature type="domain" description="Dynein heavy chain AAA 5 extension" evidence="1">
    <location>
        <begin position="16"/>
        <end position="96"/>
    </location>
</feature>
<dbReference type="InterPro" id="IPR027417">
    <property type="entry name" value="P-loop_NTPase"/>
</dbReference>
<protein>
    <submittedName>
        <fullName evidence="3">Uncharacterized protein</fullName>
    </submittedName>
</protein>
<dbReference type="Proteomes" id="UP000078046">
    <property type="component" value="Unassembled WGS sequence"/>
</dbReference>
<feature type="domain" description="Dynein heavy chain 3 AAA+ lid" evidence="2">
    <location>
        <begin position="259"/>
        <end position="346"/>
    </location>
</feature>
<reference evidence="3 4" key="1">
    <citation type="submission" date="2016-04" db="EMBL/GenBank/DDBJ databases">
        <title>The genome of Intoshia linei affirms orthonectids as highly simplified spiralians.</title>
        <authorList>
            <person name="Mikhailov K.V."/>
            <person name="Slusarev G.S."/>
            <person name="Nikitin M.A."/>
            <person name="Logacheva M.D."/>
            <person name="Penin A."/>
            <person name="Aleoshin V."/>
            <person name="Panchin Y.V."/>
        </authorList>
    </citation>
    <scope>NUCLEOTIDE SEQUENCE [LARGE SCALE GENOMIC DNA]</scope>
    <source>
        <strain evidence="3">Intl2013</strain>
        <tissue evidence="3">Whole animal</tissue>
    </source>
</reference>
<dbReference type="InterPro" id="IPR041466">
    <property type="entry name" value="Dynein_AAA5_ext"/>
</dbReference>
<evidence type="ECO:0000259" key="2">
    <source>
        <dbReference type="Pfam" id="PF17857"/>
    </source>
</evidence>
<dbReference type="GO" id="GO:0045505">
    <property type="term" value="F:dynein intermediate chain binding"/>
    <property type="evidence" value="ECO:0007669"/>
    <property type="project" value="InterPro"/>
</dbReference>
<dbReference type="Pfam" id="PF17852">
    <property type="entry name" value="Dynein_AAA_lid"/>
    <property type="match status" value="1"/>
</dbReference>
<dbReference type="GO" id="GO:0007018">
    <property type="term" value="P:microtubule-based movement"/>
    <property type="evidence" value="ECO:0007669"/>
    <property type="project" value="InterPro"/>
</dbReference>
<dbReference type="Pfam" id="PF12775">
    <property type="entry name" value="AAA_7"/>
    <property type="match status" value="1"/>
</dbReference>
<dbReference type="AlphaFoldDB" id="A0A177B280"/>
<keyword evidence="4" id="KW-1185">Reference proteome</keyword>
<evidence type="ECO:0000313" key="3">
    <source>
        <dbReference type="EMBL" id="OAF68379.1"/>
    </source>
</evidence>
<organism evidence="3 4">
    <name type="scientific">Intoshia linei</name>
    <dbReference type="NCBI Taxonomy" id="1819745"/>
    <lineage>
        <taxon>Eukaryota</taxon>
        <taxon>Metazoa</taxon>
        <taxon>Spiralia</taxon>
        <taxon>Lophotrochozoa</taxon>
        <taxon>Mesozoa</taxon>
        <taxon>Orthonectida</taxon>
        <taxon>Rhopaluridae</taxon>
        <taxon>Intoshia</taxon>
    </lineage>
</organism>
<dbReference type="InterPro" id="IPR026983">
    <property type="entry name" value="DHC"/>
</dbReference>
<dbReference type="PANTHER" id="PTHR45703:SF8">
    <property type="entry name" value="DYNEINS HEAVY CHAIN"/>
    <property type="match status" value="1"/>
</dbReference>
<dbReference type="GO" id="GO:0030286">
    <property type="term" value="C:dynein complex"/>
    <property type="evidence" value="ECO:0007669"/>
    <property type="project" value="InterPro"/>
</dbReference>
<dbReference type="EMBL" id="LWCA01000456">
    <property type="protein sequence ID" value="OAF68379.1"/>
    <property type="molecule type" value="Genomic_DNA"/>
</dbReference>
<evidence type="ECO:0000313" key="4">
    <source>
        <dbReference type="Proteomes" id="UP000078046"/>
    </source>
</evidence>
<sequence length="551" mass="64537">MGRFCYEYKSFAQRLIKSNSDNLKYFIGKTFAFSILWSIGSNFKQINVGKEEIEYTFSNFVYQIFEKQATLGVVLPQDVNLYNYFIDKCDGKIKSFDDKVVKSNKILFDAIDEKAKNWKSAYTNFTVNTLELERSVSFMMLAINENVPILLSDMSMSNVVETQHKNIYESLREFIDSHQIYEKGMYKTIKNYRLISSICTDKYTSNNYNNRLQNRFYCISYNEPSSSSIELIFKYNMDIFFQFYSFCNDVANSIFSTITASTDLYNRIKKTFPYNAQKPYHIFNLHDLYKLFYGIRMIVPNCINDRNNWIQLWMHESNRCFRDRIVSKEDVEKYENEMGIVIKKHFLISPEKSKLNNIVCINLLNEHNEIKEIGIKKINYTLSDVFTVNNAITKYLLSNSTVSNVNVYDDFTRNICKILRTIGTGISNLLMVPFHFINLFINRSSKIKIEKLLDLKENLKLVRRIEKEGVFGFSGIQELNPIVFDNVQPSIIAFPTTWLVEAGFSAVVDIFSKKRSKFDVNNRGIIRLRLNKLIEIDYDALCNKHQCQGSH</sequence>
<gene>
    <name evidence="3" type="ORF">A3Q56_03884</name>
</gene>
<proteinExistence type="predicted"/>
<accession>A0A177B280</accession>
<dbReference type="Gene3D" id="1.20.920.30">
    <property type="match status" value="1"/>
</dbReference>